<dbReference type="InterPro" id="IPR029133">
    <property type="entry name" value="OCC1"/>
</dbReference>
<keyword evidence="2" id="KW-1185">Reference proteome</keyword>
<reference evidence="1" key="1">
    <citation type="journal article" date="2023" name="Front. Mar. Sci.">
        <title>A new Merluccius polli reference genome to investigate the effects of global change in West African waters.</title>
        <authorList>
            <person name="Mateo J.L."/>
            <person name="Blanco-Fernandez C."/>
            <person name="Garcia-Vazquez E."/>
            <person name="Machado-Schiaffino G."/>
        </authorList>
    </citation>
    <scope>NUCLEOTIDE SEQUENCE</scope>
    <source>
        <strain evidence="1">C29</strain>
        <tissue evidence="1">Fin</tissue>
    </source>
</reference>
<gene>
    <name evidence="1" type="ORF">N1851_022574</name>
</gene>
<dbReference type="EMBL" id="JAOPHQ010004105">
    <property type="protein sequence ID" value="KAK0140455.1"/>
    <property type="molecule type" value="Genomic_DNA"/>
</dbReference>
<dbReference type="Pfam" id="PF15506">
    <property type="entry name" value="OCC1"/>
    <property type="match status" value="1"/>
</dbReference>
<organism evidence="1 2">
    <name type="scientific">Merluccius polli</name>
    <name type="common">Benguela hake</name>
    <name type="synonym">Merluccius cadenati</name>
    <dbReference type="NCBI Taxonomy" id="89951"/>
    <lineage>
        <taxon>Eukaryota</taxon>
        <taxon>Metazoa</taxon>
        <taxon>Chordata</taxon>
        <taxon>Craniata</taxon>
        <taxon>Vertebrata</taxon>
        <taxon>Euteleostomi</taxon>
        <taxon>Actinopterygii</taxon>
        <taxon>Neopterygii</taxon>
        <taxon>Teleostei</taxon>
        <taxon>Neoteleostei</taxon>
        <taxon>Acanthomorphata</taxon>
        <taxon>Zeiogadaria</taxon>
        <taxon>Gadariae</taxon>
        <taxon>Gadiformes</taxon>
        <taxon>Gadoidei</taxon>
        <taxon>Merlucciidae</taxon>
        <taxon>Merluccius</taxon>
    </lineage>
</organism>
<name>A0AA47MHY8_MERPO</name>
<dbReference type="Proteomes" id="UP001174136">
    <property type="component" value="Unassembled WGS sequence"/>
</dbReference>
<proteinExistence type="predicted"/>
<accession>A0AA47MHY8</accession>
<protein>
    <submittedName>
        <fullName evidence="1">Overexpressed in colon carcinoma 1</fullName>
    </submittedName>
</protein>
<evidence type="ECO:0000313" key="1">
    <source>
        <dbReference type="EMBL" id="KAK0140455.1"/>
    </source>
</evidence>
<evidence type="ECO:0000313" key="2">
    <source>
        <dbReference type="Proteomes" id="UP001174136"/>
    </source>
</evidence>
<comment type="caution">
    <text evidence="1">The sequence shown here is derived from an EMBL/GenBank/DDBJ whole genome shotgun (WGS) entry which is preliminary data.</text>
</comment>
<sequence length="138" mass="14902">MDAWCCFLRVGTCERCPPLAAPPLHSRLVYTSPSDRDGGHIHAKWVVAILQPPAPQEGQTEVCLLFDVNLANVTADGAVTDQLSIDLKDCVVKVAQTAAQPRRNYGGVYVGLPADLTTVAASQSKSTRKGRPEPRKFC</sequence>
<dbReference type="AlphaFoldDB" id="A0AA47MHY8"/>